<dbReference type="InterPro" id="IPR005829">
    <property type="entry name" value="Sugar_transporter_CS"/>
</dbReference>
<dbReference type="Pfam" id="PF07690">
    <property type="entry name" value="MFS_1"/>
    <property type="match status" value="1"/>
</dbReference>
<feature type="transmembrane region" description="Helical" evidence="8">
    <location>
        <begin position="237"/>
        <end position="256"/>
    </location>
</feature>
<evidence type="ECO:0000256" key="8">
    <source>
        <dbReference type="SAM" id="Phobius"/>
    </source>
</evidence>
<feature type="compositionally biased region" description="Low complexity" evidence="7">
    <location>
        <begin position="427"/>
        <end position="436"/>
    </location>
</feature>
<dbReference type="PROSITE" id="PS50850">
    <property type="entry name" value="MFS"/>
    <property type="match status" value="1"/>
</dbReference>
<keyword evidence="2" id="KW-0813">Transport</keyword>
<keyword evidence="3" id="KW-1003">Cell membrane</keyword>
<feature type="transmembrane region" description="Helical" evidence="8">
    <location>
        <begin position="54"/>
        <end position="74"/>
    </location>
</feature>
<dbReference type="PANTHER" id="PTHR43045">
    <property type="entry name" value="SHIKIMATE TRANSPORTER"/>
    <property type="match status" value="1"/>
</dbReference>
<reference evidence="10 11" key="1">
    <citation type="submission" date="2020-07" db="EMBL/GenBank/DDBJ databases">
        <title>Sequencing the genomes of 1000 actinobacteria strains.</title>
        <authorList>
            <person name="Klenk H.-P."/>
        </authorList>
    </citation>
    <scope>NUCLEOTIDE SEQUENCE [LARGE SCALE GENOMIC DNA]</scope>
    <source>
        <strain evidence="10 11">CXB654</strain>
    </source>
</reference>
<feature type="transmembrane region" description="Helical" evidence="8">
    <location>
        <begin position="151"/>
        <end position="174"/>
    </location>
</feature>
<feature type="transmembrane region" description="Helical" evidence="8">
    <location>
        <begin position="110"/>
        <end position="130"/>
    </location>
</feature>
<keyword evidence="11" id="KW-1185">Reference proteome</keyword>
<gene>
    <name evidence="10" type="ORF">HDA32_005584</name>
</gene>
<evidence type="ECO:0000256" key="5">
    <source>
        <dbReference type="ARBA" id="ARBA00022989"/>
    </source>
</evidence>
<evidence type="ECO:0000256" key="1">
    <source>
        <dbReference type="ARBA" id="ARBA00004651"/>
    </source>
</evidence>
<dbReference type="Proteomes" id="UP000589036">
    <property type="component" value="Unassembled WGS sequence"/>
</dbReference>
<feature type="transmembrane region" description="Helical" evidence="8">
    <location>
        <begin position="186"/>
        <end position="205"/>
    </location>
</feature>
<dbReference type="InterPro" id="IPR036259">
    <property type="entry name" value="MFS_trans_sf"/>
</dbReference>
<feature type="domain" description="Major facilitator superfamily (MFS) profile" evidence="9">
    <location>
        <begin position="13"/>
        <end position="425"/>
    </location>
</feature>
<feature type="transmembrane region" description="Helical" evidence="8">
    <location>
        <begin position="399"/>
        <end position="418"/>
    </location>
</feature>
<dbReference type="AlphaFoldDB" id="A0A852U8P3"/>
<dbReference type="RefSeq" id="WP_179645941.1">
    <property type="nucleotide sequence ID" value="NZ_BAAAYY010000030.1"/>
</dbReference>
<dbReference type="PROSITE" id="PS00216">
    <property type="entry name" value="SUGAR_TRANSPORT_1"/>
    <property type="match status" value="1"/>
</dbReference>
<evidence type="ECO:0000256" key="4">
    <source>
        <dbReference type="ARBA" id="ARBA00022692"/>
    </source>
</evidence>
<organism evidence="10 11">
    <name type="scientific">Spinactinospora alkalitolerans</name>
    <dbReference type="NCBI Taxonomy" id="687207"/>
    <lineage>
        <taxon>Bacteria</taxon>
        <taxon>Bacillati</taxon>
        <taxon>Actinomycetota</taxon>
        <taxon>Actinomycetes</taxon>
        <taxon>Streptosporangiales</taxon>
        <taxon>Nocardiopsidaceae</taxon>
        <taxon>Spinactinospora</taxon>
    </lineage>
</organism>
<dbReference type="InterPro" id="IPR020846">
    <property type="entry name" value="MFS_dom"/>
</dbReference>
<feature type="transmembrane region" description="Helical" evidence="8">
    <location>
        <begin position="12"/>
        <end position="34"/>
    </location>
</feature>
<comment type="caution">
    <text evidence="10">The sequence shown here is derived from an EMBL/GenBank/DDBJ whole genome shotgun (WGS) entry which is preliminary data.</text>
</comment>
<dbReference type="GO" id="GO:0005886">
    <property type="term" value="C:plasma membrane"/>
    <property type="evidence" value="ECO:0007669"/>
    <property type="project" value="UniProtKB-SubCell"/>
</dbReference>
<dbReference type="PANTHER" id="PTHR43045:SF1">
    <property type="entry name" value="SHIKIMATE TRANSPORTER"/>
    <property type="match status" value="1"/>
</dbReference>
<evidence type="ECO:0000313" key="11">
    <source>
        <dbReference type="Proteomes" id="UP000589036"/>
    </source>
</evidence>
<feature type="region of interest" description="Disordered" evidence="7">
    <location>
        <begin position="427"/>
        <end position="451"/>
    </location>
</feature>
<evidence type="ECO:0000256" key="7">
    <source>
        <dbReference type="SAM" id="MobiDB-lite"/>
    </source>
</evidence>
<dbReference type="EMBL" id="JACCCC010000001">
    <property type="protein sequence ID" value="NYE50464.1"/>
    <property type="molecule type" value="Genomic_DNA"/>
</dbReference>
<feature type="transmembrane region" description="Helical" evidence="8">
    <location>
        <begin position="368"/>
        <end position="387"/>
    </location>
</feature>
<feature type="transmembrane region" description="Helical" evidence="8">
    <location>
        <begin position="86"/>
        <end position="104"/>
    </location>
</feature>
<feature type="transmembrane region" description="Helical" evidence="8">
    <location>
        <begin position="276"/>
        <end position="297"/>
    </location>
</feature>
<dbReference type="Gene3D" id="1.20.1250.20">
    <property type="entry name" value="MFS general substrate transporter like domains"/>
    <property type="match status" value="2"/>
</dbReference>
<sequence>MTTSVKRPSNRTLIASSLTGTTIEYFDFFAYATAASLVFNKVFFPDHDPLVGTILAFGGIAVGFVARPFGAALFGHFGDRVGRKSALFVTLSIMGIGTCGIGLVPSYDQIGIWAPILLMVLRLLQGLALGGEWGGAVLITHEHAKPGKEGALTSFPSSGMPLGLMLSTLCFLGMSAMISDSAFESWGWRVPFIIGVALVGVGLFIRSRIPETDDMIELKKSDDHAKMPLAVLFRTRMASLLLCAFAFLAQGFYFYAAYSFGVAYGTESVGYSYNSLLVSTLLFSFMYLVSILFSGWLSDRLGRKRVMYFGFAATFVTVIPFFAMLSSGSLSVAVLAFVMAGISNGFMYGPYAALLCEAFEAKVRYTGISLGLTIGGVLGSAFSPMLFTESFRMTNSWMPAAAFVMVSAIISAGAVAALKKANGSASGALGSRGSLGEQPPSADAPATAMRS</sequence>
<keyword evidence="4 8" id="KW-0812">Transmembrane</keyword>
<evidence type="ECO:0000256" key="3">
    <source>
        <dbReference type="ARBA" id="ARBA00022475"/>
    </source>
</evidence>
<dbReference type="GO" id="GO:0022857">
    <property type="term" value="F:transmembrane transporter activity"/>
    <property type="evidence" value="ECO:0007669"/>
    <property type="project" value="InterPro"/>
</dbReference>
<name>A0A852U8P3_9ACTN</name>
<keyword evidence="6 8" id="KW-0472">Membrane</keyword>
<evidence type="ECO:0000313" key="10">
    <source>
        <dbReference type="EMBL" id="NYE50464.1"/>
    </source>
</evidence>
<feature type="transmembrane region" description="Helical" evidence="8">
    <location>
        <begin position="306"/>
        <end position="326"/>
    </location>
</feature>
<protein>
    <submittedName>
        <fullName evidence="10">MFS family permease</fullName>
    </submittedName>
</protein>
<evidence type="ECO:0000259" key="9">
    <source>
        <dbReference type="PROSITE" id="PS50850"/>
    </source>
</evidence>
<accession>A0A852U8P3</accession>
<keyword evidence="5 8" id="KW-1133">Transmembrane helix</keyword>
<evidence type="ECO:0000256" key="6">
    <source>
        <dbReference type="ARBA" id="ARBA00023136"/>
    </source>
</evidence>
<dbReference type="InterPro" id="IPR011701">
    <property type="entry name" value="MFS"/>
</dbReference>
<evidence type="ECO:0000256" key="2">
    <source>
        <dbReference type="ARBA" id="ARBA00022448"/>
    </source>
</evidence>
<feature type="transmembrane region" description="Helical" evidence="8">
    <location>
        <begin position="332"/>
        <end position="356"/>
    </location>
</feature>
<dbReference type="CDD" id="cd17369">
    <property type="entry name" value="MFS_ShiA_like"/>
    <property type="match status" value="1"/>
</dbReference>
<comment type="subcellular location">
    <subcellularLocation>
        <location evidence="1">Cell membrane</location>
        <topology evidence="1">Multi-pass membrane protein</topology>
    </subcellularLocation>
</comment>
<dbReference type="SUPFAM" id="SSF103473">
    <property type="entry name" value="MFS general substrate transporter"/>
    <property type="match status" value="1"/>
</dbReference>
<proteinExistence type="predicted"/>